<dbReference type="EMBL" id="VYXP01000011">
    <property type="protein sequence ID" value="KAA9129789.1"/>
    <property type="molecule type" value="Genomic_DNA"/>
</dbReference>
<feature type="transmembrane region" description="Helical" evidence="2">
    <location>
        <begin position="44"/>
        <end position="74"/>
    </location>
</feature>
<evidence type="ECO:0000256" key="2">
    <source>
        <dbReference type="SAM" id="Phobius"/>
    </source>
</evidence>
<comment type="caution">
    <text evidence="3">The sequence shown here is derived from an EMBL/GenBank/DDBJ whole genome shotgun (WGS) entry which is preliminary data.</text>
</comment>
<keyword evidence="2" id="KW-1133">Transmembrane helix</keyword>
<feature type="transmembrane region" description="Helical" evidence="2">
    <location>
        <begin position="94"/>
        <end position="122"/>
    </location>
</feature>
<sequence>MSSQSPGDPEYSVPPSARPPLPAARALAWFVGGMQLLRAQPMRLLLLGLLLQFLGGMTQIGIMGVIFFIAMPALTAGMLEAVHRARLGRKPEVLTLFAAFRGSGVLGALLLLGVIGLVIAVVTMGVTVAGSLAGLDPVVLNRIESGDTTAVADMDPAVLQRALFAMVIGLFLGGTLAFYAIPLVWFRRLSLGRAIGAGIVAMFRQWRALLTIGALLALVGLPVGLAVGAMMAVQMVSDSPSVFITLALVFIMVAYQLFIFTIQYLSFVDIFGDVATPDSGSGPQGDDDADDGERDQLVA</sequence>
<evidence type="ECO:0000313" key="3">
    <source>
        <dbReference type="EMBL" id="KAA9129789.1"/>
    </source>
</evidence>
<name>A0A5N0T916_9GAMM</name>
<proteinExistence type="predicted"/>
<accession>A0A5N0T916</accession>
<keyword evidence="4" id="KW-1185">Reference proteome</keyword>
<gene>
    <name evidence="3" type="ORF">F3N42_14140</name>
</gene>
<dbReference type="RefSeq" id="WP_150865183.1">
    <property type="nucleotide sequence ID" value="NZ_VYXP01000011.1"/>
</dbReference>
<keyword evidence="2" id="KW-0472">Membrane</keyword>
<keyword evidence="2" id="KW-0812">Transmembrane</keyword>
<dbReference type="NCBIfam" id="NF041043">
    <property type="entry name" value="BPSS1780_fam"/>
    <property type="match status" value="1"/>
</dbReference>
<feature type="transmembrane region" description="Helical" evidence="2">
    <location>
        <begin position="207"/>
        <end position="236"/>
    </location>
</feature>
<reference evidence="3 4" key="1">
    <citation type="submission" date="2019-09" db="EMBL/GenBank/DDBJ databases">
        <title>Wenzhouxiangella sp. Genome sequencing and assembly.</title>
        <authorList>
            <person name="Zhang R."/>
        </authorList>
    </citation>
    <scope>NUCLEOTIDE SEQUENCE [LARGE SCALE GENOMIC DNA]</scope>
    <source>
        <strain evidence="3 4">W260</strain>
    </source>
</reference>
<evidence type="ECO:0000256" key="1">
    <source>
        <dbReference type="SAM" id="MobiDB-lite"/>
    </source>
</evidence>
<feature type="transmembrane region" description="Helical" evidence="2">
    <location>
        <begin position="242"/>
        <end position="262"/>
    </location>
</feature>
<feature type="transmembrane region" description="Helical" evidence="2">
    <location>
        <begin position="162"/>
        <end position="186"/>
    </location>
</feature>
<dbReference type="InterPro" id="IPR047798">
    <property type="entry name" value="BPSS1780-like"/>
</dbReference>
<evidence type="ECO:0000313" key="4">
    <source>
        <dbReference type="Proteomes" id="UP000325372"/>
    </source>
</evidence>
<dbReference type="AlphaFoldDB" id="A0A5N0T916"/>
<dbReference type="Proteomes" id="UP000325372">
    <property type="component" value="Unassembled WGS sequence"/>
</dbReference>
<feature type="region of interest" description="Disordered" evidence="1">
    <location>
        <begin position="278"/>
        <end position="299"/>
    </location>
</feature>
<protein>
    <submittedName>
        <fullName evidence="3">Uncharacterized protein</fullName>
    </submittedName>
</protein>
<organism evidence="3 4">
    <name type="scientific">Marinihelvus fidelis</name>
    <dbReference type="NCBI Taxonomy" id="2613842"/>
    <lineage>
        <taxon>Bacteria</taxon>
        <taxon>Pseudomonadati</taxon>
        <taxon>Pseudomonadota</taxon>
        <taxon>Gammaproteobacteria</taxon>
        <taxon>Chromatiales</taxon>
        <taxon>Wenzhouxiangellaceae</taxon>
        <taxon>Marinihelvus</taxon>
    </lineage>
</organism>